<evidence type="ECO:0000256" key="1">
    <source>
        <dbReference type="SAM" id="MobiDB-lite"/>
    </source>
</evidence>
<dbReference type="InterPro" id="IPR036034">
    <property type="entry name" value="PDZ_sf"/>
</dbReference>
<evidence type="ECO:0000313" key="3">
    <source>
        <dbReference type="Proteomes" id="UP001445076"/>
    </source>
</evidence>
<protein>
    <recommendedName>
        <fullName evidence="4">PDZ domain-containing protein</fullName>
    </recommendedName>
</protein>
<feature type="region of interest" description="Disordered" evidence="1">
    <location>
        <begin position="37"/>
        <end position="136"/>
    </location>
</feature>
<feature type="compositionally biased region" description="Low complexity" evidence="1">
    <location>
        <begin position="106"/>
        <end position="118"/>
    </location>
</feature>
<organism evidence="2 3">
    <name type="scientific">Cherax quadricarinatus</name>
    <name type="common">Australian red claw crayfish</name>
    <dbReference type="NCBI Taxonomy" id="27406"/>
    <lineage>
        <taxon>Eukaryota</taxon>
        <taxon>Metazoa</taxon>
        <taxon>Ecdysozoa</taxon>
        <taxon>Arthropoda</taxon>
        <taxon>Crustacea</taxon>
        <taxon>Multicrustacea</taxon>
        <taxon>Malacostraca</taxon>
        <taxon>Eumalacostraca</taxon>
        <taxon>Eucarida</taxon>
        <taxon>Decapoda</taxon>
        <taxon>Pleocyemata</taxon>
        <taxon>Astacidea</taxon>
        <taxon>Parastacoidea</taxon>
        <taxon>Parastacidae</taxon>
        <taxon>Cherax</taxon>
    </lineage>
</organism>
<dbReference type="Proteomes" id="UP001445076">
    <property type="component" value="Unassembled WGS sequence"/>
</dbReference>
<evidence type="ECO:0008006" key="4">
    <source>
        <dbReference type="Google" id="ProtNLM"/>
    </source>
</evidence>
<name>A0AAW0X1C2_CHEQU</name>
<feature type="compositionally biased region" description="Polar residues" evidence="1">
    <location>
        <begin position="82"/>
        <end position="100"/>
    </location>
</feature>
<reference evidence="2 3" key="1">
    <citation type="journal article" date="2024" name="BMC Genomics">
        <title>Genome assembly of redclaw crayfish (Cherax quadricarinatus) provides insights into its immune adaptation and hypoxia tolerance.</title>
        <authorList>
            <person name="Liu Z."/>
            <person name="Zheng J."/>
            <person name="Li H."/>
            <person name="Fang K."/>
            <person name="Wang S."/>
            <person name="He J."/>
            <person name="Zhou D."/>
            <person name="Weng S."/>
            <person name="Chi M."/>
            <person name="Gu Z."/>
            <person name="He J."/>
            <person name="Li F."/>
            <person name="Wang M."/>
        </authorList>
    </citation>
    <scope>NUCLEOTIDE SEQUENCE [LARGE SCALE GENOMIC DNA]</scope>
    <source>
        <strain evidence="2">ZL_2023a</strain>
    </source>
</reference>
<dbReference type="EMBL" id="JARKIK010000053">
    <property type="protein sequence ID" value="KAK8733510.1"/>
    <property type="molecule type" value="Genomic_DNA"/>
</dbReference>
<dbReference type="Gene3D" id="2.30.42.10">
    <property type="match status" value="1"/>
</dbReference>
<feature type="compositionally biased region" description="Basic and acidic residues" evidence="1">
    <location>
        <begin position="57"/>
        <end position="66"/>
    </location>
</feature>
<evidence type="ECO:0000313" key="2">
    <source>
        <dbReference type="EMBL" id="KAK8733510.1"/>
    </source>
</evidence>
<dbReference type="SUPFAM" id="SSF50156">
    <property type="entry name" value="PDZ domain-like"/>
    <property type="match status" value="1"/>
</dbReference>
<sequence length="447" mass="48899">MAGWSGVNVATITEEDVIGEEIGEDGMVEMIATVLDTVKTEDNGDMSPVGSDTPGEDEGRMERQASLERPSSLVEKEDVDTSDNSSILKSITFESESNTFPKIGKPRTSSTSSRRSLSPSPPSPVKKPVPRRGSRSIGLTLNLSDKFVTELTLHDPCVGAVKGTAISLGVFLATDQVMGDHFIYKVSPVSPLAVLKFKPQDRLLKINDISLAGWSHNCLLDYVRNLPFTCVPAHLTSDAVIDIQIVMEVRRSVKNVRSGDEAPVSKRLDFNLRLKRKRATVTWVQERETKVQYRETQARKLKLKGDTPLYLTTSFHPDTTITKLSVGVQEENSESAVSFHMHSFDMVPSLGEGVEVVVLEAAASEVYLHAVSNTQLALMGVTSDVKRLTQADVRFFFLESVAGSSLFTLKSFHTGGFVSATPDGVSLVEKRDGINLPENTLFEVLPV</sequence>
<accession>A0AAW0X1C2</accession>
<comment type="caution">
    <text evidence="2">The sequence shown here is derived from an EMBL/GenBank/DDBJ whole genome shotgun (WGS) entry which is preliminary data.</text>
</comment>
<proteinExistence type="predicted"/>
<keyword evidence="3" id="KW-1185">Reference proteome</keyword>
<gene>
    <name evidence="2" type="ORF">OTU49_006335</name>
</gene>
<dbReference type="AlphaFoldDB" id="A0AAW0X1C2"/>